<comment type="caution">
    <text evidence="2">The sequence shown here is derived from an EMBL/GenBank/DDBJ whole genome shotgun (WGS) entry which is preliminary data.</text>
</comment>
<feature type="transmembrane region" description="Helical" evidence="1">
    <location>
        <begin position="40"/>
        <end position="63"/>
    </location>
</feature>
<evidence type="ECO:0000313" key="2">
    <source>
        <dbReference type="EMBL" id="NMP24594.1"/>
    </source>
</evidence>
<organism evidence="2 3">
    <name type="scientific">Sulfobacillus harzensis</name>
    <dbReference type="NCBI Taxonomy" id="2729629"/>
    <lineage>
        <taxon>Bacteria</taxon>
        <taxon>Bacillati</taxon>
        <taxon>Bacillota</taxon>
        <taxon>Clostridia</taxon>
        <taxon>Eubacteriales</taxon>
        <taxon>Clostridiales Family XVII. Incertae Sedis</taxon>
        <taxon>Sulfobacillus</taxon>
    </lineage>
</organism>
<protein>
    <submittedName>
        <fullName evidence="2">Uncharacterized protein</fullName>
    </submittedName>
</protein>
<gene>
    <name evidence="2" type="ORF">HIJ39_19970</name>
</gene>
<dbReference type="RefSeq" id="WP_169102804.1">
    <property type="nucleotide sequence ID" value="NZ_JABBVZ010000127.1"/>
</dbReference>
<keyword evidence="1" id="KW-1133">Transmembrane helix</keyword>
<dbReference type="Proteomes" id="UP000533476">
    <property type="component" value="Unassembled WGS sequence"/>
</dbReference>
<evidence type="ECO:0000313" key="3">
    <source>
        <dbReference type="Proteomes" id="UP000533476"/>
    </source>
</evidence>
<sequence>MKGTIAWSYVVIWAVVAIGAAYFGGMNLMRWSTNTSSGRVLTIVMGLVCIAAVIRLGNALGWWRLLYRPRH</sequence>
<keyword evidence="3" id="KW-1185">Reference proteome</keyword>
<keyword evidence="1" id="KW-0472">Membrane</keyword>
<evidence type="ECO:0000256" key="1">
    <source>
        <dbReference type="SAM" id="Phobius"/>
    </source>
</evidence>
<dbReference type="AlphaFoldDB" id="A0A7Y0L9Y7"/>
<accession>A0A7Y0L9Y7</accession>
<proteinExistence type="predicted"/>
<dbReference type="EMBL" id="JABBVZ010000127">
    <property type="protein sequence ID" value="NMP24594.1"/>
    <property type="molecule type" value="Genomic_DNA"/>
</dbReference>
<keyword evidence="1" id="KW-0812">Transmembrane</keyword>
<feature type="transmembrane region" description="Helical" evidence="1">
    <location>
        <begin position="6"/>
        <end position="28"/>
    </location>
</feature>
<name>A0A7Y0L9Y7_9FIRM</name>
<reference evidence="2 3" key="1">
    <citation type="submission" date="2020-04" db="EMBL/GenBank/DDBJ databases">
        <authorList>
            <person name="Zhang R."/>
            <person name="Schippers A."/>
        </authorList>
    </citation>
    <scope>NUCLEOTIDE SEQUENCE [LARGE SCALE GENOMIC DNA]</scope>
    <source>
        <strain evidence="2 3">DSM 109850</strain>
    </source>
</reference>